<feature type="transmembrane region" description="Helical" evidence="1">
    <location>
        <begin position="12"/>
        <end position="34"/>
    </location>
</feature>
<proteinExistence type="predicted"/>
<dbReference type="OrthoDB" id="255848at2"/>
<dbReference type="Pfam" id="PF07596">
    <property type="entry name" value="SBP_bac_10"/>
    <property type="match status" value="1"/>
</dbReference>
<dbReference type="InterPro" id="IPR011453">
    <property type="entry name" value="DUF1559"/>
</dbReference>
<gene>
    <name evidence="3" type="ORF">DSM3645_06364</name>
</gene>
<reference evidence="3 4" key="1">
    <citation type="submission" date="2006-02" db="EMBL/GenBank/DDBJ databases">
        <authorList>
            <person name="Amann R."/>
            <person name="Ferriera S."/>
            <person name="Johnson J."/>
            <person name="Kravitz S."/>
            <person name="Halpern A."/>
            <person name="Remington K."/>
            <person name="Beeson K."/>
            <person name="Tran B."/>
            <person name="Rogers Y.-H."/>
            <person name="Friedman R."/>
            <person name="Venter J.C."/>
        </authorList>
    </citation>
    <scope>NUCLEOTIDE SEQUENCE [LARGE SCALE GENOMIC DNA]</scope>
    <source>
        <strain evidence="3 4">DSM 3645</strain>
    </source>
</reference>
<dbReference type="eggNOG" id="COG4969">
    <property type="taxonomic scope" value="Bacteria"/>
</dbReference>
<dbReference type="EMBL" id="AANZ01000048">
    <property type="protein sequence ID" value="EAQ76972.1"/>
    <property type="molecule type" value="Genomic_DNA"/>
</dbReference>
<dbReference type="NCBIfam" id="TIGR02532">
    <property type="entry name" value="IV_pilin_GFxxxE"/>
    <property type="match status" value="1"/>
</dbReference>
<protein>
    <recommendedName>
        <fullName evidence="2">DUF1559 domain-containing protein</fullName>
    </recommendedName>
</protein>
<dbReference type="RefSeq" id="WP_002654868.1">
    <property type="nucleotide sequence ID" value="NZ_CH672377.1"/>
</dbReference>
<name>A4A2P8_9BACT</name>
<evidence type="ECO:0000313" key="4">
    <source>
        <dbReference type="Proteomes" id="UP000004358"/>
    </source>
</evidence>
<dbReference type="STRING" id="314230.DSM3645_06364"/>
<keyword evidence="1" id="KW-0472">Membrane</keyword>
<dbReference type="SUPFAM" id="SSF54523">
    <property type="entry name" value="Pili subunits"/>
    <property type="match status" value="1"/>
</dbReference>
<keyword evidence="1" id="KW-0812">Transmembrane</keyword>
<feature type="domain" description="DUF1559" evidence="2">
    <location>
        <begin position="35"/>
        <end position="274"/>
    </location>
</feature>
<evidence type="ECO:0000256" key="1">
    <source>
        <dbReference type="SAM" id="Phobius"/>
    </source>
</evidence>
<dbReference type="Proteomes" id="UP000004358">
    <property type="component" value="Unassembled WGS sequence"/>
</dbReference>
<dbReference type="AlphaFoldDB" id="A4A2P8"/>
<dbReference type="Pfam" id="PF07963">
    <property type="entry name" value="N_methyl"/>
    <property type="match status" value="1"/>
</dbReference>
<comment type="caution">
    <text evidence="3">The sequence shown here is derived from an EMBL/GenBank/DDBJ whole genome shotgun (WGS) entry which is preliminary data.</text>
</comment>
<dbReference type="PANTHER" id="PTHR30093:SF2">
    <property type="entry name" value="TYPE II SECRETION SYSTEM PROTEIN H"/>
    <property type="match status" value="1"/>
</dbReference>
<keyword evidence="1" id="KW-1133">Transmembrane helix</keyword>
<dbReference type="InterPro" id="IPR027558">
    <property type="entry name" value="Pre_pil_HX9DG_C"/>
</dbReference>
<sequence length="292" mass="31629">MSRFSRRQGGFTLVELLVVIAIIGVLIALLLPAVQQAREAARRMACSNNLKQLGLALHNYHDTHRNFPLGCQGNSERTGLHVALLPFIEQNNLYDQMDTAINYGSGVNAVALRTRIDGYLCPSGTEPMGDDNDEYFTTHYYGVMGAKGTNPATGSSYEFDAGSDTAYGGFSKVGIFYQGESRGMHEILDGTSNTLAFGEISWGDRNGKDTRYRPWSRGGRVGYFSVGAKNVNDAINSDQTGRFNDMSFGSSHPGGAMFTLGDASVRFLAETIDHDTYLSAASCKGGESLPLD</sequence>
<dbReference type="InterPro" id="IPR045584">
    <property type="entry name" value="Pilin-like"/>
</dbReference>
<dbReference type="InterPro" id="IPR012902">
    <property type="entry name" value="N_methyl_site"/>
</dbReference>
<dbReference type="NCBIfam" id="TIGR04294">
    <property type="entry name" value="pre_pil_HX9DG"/>
    <property type="match status" value="1"/>
</dbReference>
<dbReference type="Gene3D" id="3.30.700.10">
    <property type="entry name" value="Glycoprotein, Type 4 Pilin"/>
    <property type="match status" value="1"/>
</dbReference>
<evidence type="ECO:0000313" key="3">
    <source>
        <dbReference type="EMBL" id="EAQ76972.1"/>
    </source>
</evidence>
<accession>A4A2P8</accession>
<organism evidence="3 4">
    <name type="scientific">Blastopirellula marina DSM 3645</name>
    <dbReference type="NCBI Taxonomy" id="314230"/>
    <lineage>
        <taxon>Bacteria</taxon>
        <taxon>Pseudomonadati</taxon>
        <taxon>Planctomycetota</taxon>
        <taxon>Planctomycetia</taxon>
        <taxon>Pirellulales</taxon>
        <taxon>Pirellulaceae</taxon>
        <taxon>Blastopirellula</taxon>
    </lineage>
</organism>
<evidence type="ECO:0000259" key="2">
    <source>
        <dbReference type="Pfam" id="PF07596"/>
    </source>
</evidence>
<dbReference type="HOGENOM" id="CLU_041661_0_0_0"/>
<dbReference type="PROSITE" id="PS00409">
    <property type="entry name" value="PROKAR_NTER_METHYL"/>
    <property type="match status" value="1"/>
</dbReference>
<dbReference type="PANTHER" id="PTHR30093">
    <property type="entry name" value="GENERAL SECRETION PATHWAY PROTEIN G"/>
    <property type="match status" value="1"/>
</dbReference>